<feature type="compositionally biased region" description="Polar residues" evidence="1">
    <location>
        <begin position="198"/>
        <end position="218"/>
    </location>
</feature>
<feature type="compositionally biased region" description="Polar residues" evidence="1">
    <location>
        <begin position="586"/>
        <end position="602"/>
    </location>
</feature>
<organism evidence="2 3">
    <name type="scientific">Daphnia galeata</name>
    <dbReference type="NCBI Taxonomy" id="27404"/>
    <lineage>
        <taxon>Eukaryota</taxon>
        <taxon>Metazoa</taxon>
        <taxon>Ecdysozoa</taxon>
        <taxon>Arthropoda</taxon>
        <taxon>Crustacea</taxon>
        <taxon>Branchiopoda</taxon>
        <taxon>Diplostraca</taxon>
        <taxon>Cladocera</taxon>
        <taxon>Anomopoda</taxon>
        <taxon>Daphniidae</taxon>
        <taxon>Daphnia</taxon>
    </lineage>
</organism>
<feature type="region of interest" description="Disordered" evidence="1">
    <location>
        <begin position="106"/>
        <end position="133"/>
    </location>
</feature>
<evidence type="ECO:0000256" key="1">
    <source>
        <dbReference type="SAM" id="MobiDB-lite"/>
    </source>
</evidence>
<proteinExistence type="predicted"/>
<reference evidence="2" key="1">
    <citation type="submission" date="2021-11" db="EMBL/GenBank/DDBJ databases">
        <authorList>
            <person name="Schell T."/>
        </authorList>
    </citation>
    <scope>NUCLEOTIDE SEQUENCE</scope>
    <source>
        <strain evidence="2">M5</strain>
    </source>
</reference>
<evidence type="ECO:0000313" key="3">
    <source>
        <dbReference type="Proteomes" id="UP000789390"/>
    </source>
</evidence>
<dbReference type="PANTHER" id="PTHR33223:SF6">
    <property type="entry name" value="CCHC-TYPE DOMAIN-CONTAINING PROTEIN"/>
    <property type="match status" value="1"/>
</dbReference>
<feature type="compositionally biased region" description="Basic and acidic residues" evidence="1">
    <location>
        <begin position="168"/>
        <end position="197"/>
    </location>
</feature>
<evidence type="ECO:0000313" key="2">
    <source>
        <dbReference type="EMBL" id="CAH0112051.1"/>
    </source>
</evidence>
<feature type="region of interest" description="Disordered" evidence="1">
    <location>
        <begin position="168"/>
        <end position="218"/>
    </location>
</feature>
<evidence type="ECO:0008006" key="4">
    <source>
        <dbReference type="Google" id="ProtNLM"/>
    </source>
</evidence>
<dbReference type="PANTHER" id="PTHR33223">
    <property type="entry name" value="CCHC-TYPE DOMAIN-CONTAINING PROTEIN"/>
    <property type="match status" value="1"/>
</dbReference>
<dbReference type="EMBL" id="CAKKLH010000321">
    <property type="protein sequence ID" value="CAH0112051.1"/>
    <property type="molecule type" value="Genomic_DNA"/>
</dbReference>
<gene>
    <name evidence="2" type="ORF">DGAL_LOCUS15759</name>
</gene>
<accession>A0A8J2WBV5</accession>
<name>A0A8J2WBV5_9CRUS</name>
<dbReference type="AlphaFoldDB" id="A0A8J2WBV5"/>
<sequence length="708" mass="80931">MLNADVFGAKPKIPRTPTNSFANPAFDNAFEPQLLHSSSLTENLIDTSALTVPHHTPSQPIPDFFTTPYNRDEATNSPLYPIESVSADNKSKSNILSRLRSNTAYKSVDKLDKTPPRKSWARQKDRKPLLPSPPSFLSRLASLLSPARTFNATPVGRLTTTLAQYLEKRSADGKSGRRADSPLISRHDRQTETDRHNTSPVLDTEPTQTCENPIDSNGTQDIKEEQIFHPGTDGDIRGLWETILDGNPGTISKLARSFKGRERGVSGTFNHPNRRSHRLPSRSAIALSEDIPSEYSDSDEISQLSIQNQAHSQQGAGTTKPPFQIKRFPALADFQKDLHIRSSLQALPPFTGNPLVRFESWLESFESVIARSDFSEDDVILELRGKLTDKAHKVIKYIIDNNPNEYDTIREKILDHFHGDETVEKYMKKFKKAHRKPGEKIYDYAIRLQEIFKHAYPDSHAEDSFKVILKEKFIEGLDEKLQFKVKYKDYNTFDDLVAAARKYLARMEAVENTREKQEFVNAINHTSESHTMREMKQLIEKKNETVNAITVAVKTLLRREEKPSTSQSQHHPQKAVSFHPQHHTPHSTNYTQRPYYRQNQPFGNMAAGQHYTPRAPPPQHFHPHYSSTPPHKFCDYCCRHGHVKEECRKMQRDTLDGALPQSAIHAEKLAINLFNVLRKPCQLFPIYRAQRSNGHRETNKYQLRLRVS</sequence>
<dbReference type="Proteomes" id="UP000789390">
    <property type="component" value="Unassembled WGS sequence"/>
</dbReference>
<feature type="region of interest" description="Disordered" evidence="1">
    <location>
        <begin position="559"/>
        <end position="619"/>
    </location>
</feature>
<protein>
    <recommendedName>
        <fullName evidence="4">Retrotransposon gag domain-containing protein</fullName>
    </recommendedName>
</protein>
<keyword evidence="3" id="KW-1185">Reference proteome</keyword>
<comment type="caution">
    <text evidence="2">The sequence shown here is derived from an EMBL/GenBank/DDBJ whole genome shotgun (WGS) entry which is preliminary data.</text>
</comment>